<dbReference type="Proteomes" id="UP000218209">
    <property type="component" value="Unassembled WGS sequence"/>
</dbReference>
<proteinExistence type="predicted"/>
<protein>
    <submittedName>
        <fullName evidence="1">Uncharacterized protein</fullName>
    </submittedName>
</protein>
<accession>A0A1X6PG08</accession>
<gene>
    <name evidence="1" type="ORF">BU14_0072s0034</name>
</gene>
<organism evidence="1 2">
    <name type="scientific">Porphyra umbilicalis</name>
    <name type="common">Purple laver</name>
    <name type="synonym">Red alga</name>
    <dbReference type="NCBI Taxonomy" id="2786"/>
    <lineage>
        <taxon>Eukaryota</taxon>
        <taxon>Rhodophyta</taxon>
        <taxon>Bangiophyceae</taxon>
        <taxon>Bangiales</taxon>
        <taxon>Bangiaceae</taxon>
        <taxon>Porphyra</taxon>
    </lineage>
</organism>
<evidence type="ECO:0000313" key="1">
    <source>
        <dbReference type="EMBL" id="OSX79676.1"/>
    </source>
</evidence>
<evidence type="ECO:0000313" key="2">
    <source>
        <dbReference type="Proteomes" id="UP000218209"/>
    </source>
</evidence>
<dbReference type="AlphaFoldDB" id="A0A1X6PG08"/>
<keyword evidence="2" id="KW-1185">Reference proteome</keyword>
<name>A0A1X6PG08_PORUM</name>
<sequence>MAPVVLAPDRTWPAEQFGPNATTPCRVVHRSQVVAALIATIDAANGSTSCCSTAYFEYVLRPLSWMGIPDGIAGDLCVPDGYWENLGWHLANYAAAANTRVLVDVSGYALNKCRFPSDLKTALRGEQAAWACAYAPAAARIAAASAVQFALPVRTGKVVAIDVDGTKVVGDLKRCPSTVAATIRSAVAGVPTVRLGDGRQGGRDAAAPAGLAATAAHMVTDIDLGGLESWSPGPPASQQKRIGKSATAHGGVWGRPVDAFRPAVPRCRSCPRDYDAINDHYCCARMCTTYGRAMDAAATAGSPSRAGCCVKMNRKCQNTK</sequence>
<dbReference type="EMBL" id="KV918787">
    <property type="protein sequence ID" value="OSX79676.1"/>
    <property type="molecule type" value="Genomic_DNA"/>
</dbReference>
<reference evidence="1 2" key="1">
    <citation type="submission" date="2017-03" db="EMBL/GenBank/DDBJ databases">
        <title>WGS assembly of Porphyra umbilicalis.</title>
        <authorList>
            <person name="Brawley S.H."/>
            <person name="Blouin N.A."/>
            <person name="Ficko-Blean E."/>
            <person name="Wheeler G.L."/>
            <person name="Lohr M."/>
            <person name="Goodson H.V."/>
            <person name="Jenkins J.W."/>
            <person name="Blaby-Haas C.E."/>
            <person name="Helliwell K.E."/>
            <person name="Chan C."/>
            <person name="Marriage T."/>
            <person name="Bhattacharya D."/>
            <person name="Klein A.S."/>
            <person name="Badis Y."/>
            <person name="Brodie J."/>
            <person name="Cao Y."/>
            <person name="Collen J."/>
            <person name="Dittami S.M."/>
            <person name="Gachon C.M."/>
            <person name="Green B.R."/>
            <person name="Karpowicz S."/>
            <person name="Kim J.W."/>
            <person name="Kudahl U."/>
            <person name="Lin S."/>
            <person name="Michel G."/>
            <person name="Mittag M."/>
            <person name="Olson B.J."/>
            <person name="Pangilinan J."/>
            <person name="Peng Y."/>
            <person name="Qiu H."/>
            <person name="Shu S."/>
            <person name="Singer J.T."/>
            <person name="Smith A.G."/>
            <person name="Sprecher B.N."/>
            <person name="Wagner V."/>
            <person name="Wang W."/>
            <person name="Wang Z.-Y."/>
            <person name="Yan J."/>
            <person name="Yarish C."/>
            <person name="Zoeuner-Riek S."/>
            <person name="Zhuang Y."/>
            <person name="Zou Y."/>
            <person name="Lindquist E.A."/>
            <person name="Grimwood J."/>
            <person name="Barry K."/>
            <person name="Rokhsar D.S."/>
            <person name="Schmutz J."/>
            <person name="Stiller J.W."/>
            <person name="Grossman A.R."/>
            <person name="Prochnik S.E."/>
        </authorList>
    </citation>
    <scope>NUCLEOTIDE SEQUENCE [LARGE SCALE GENOMIC DNA]</scope>
    <source>
        <strain evidence="1">4086291</strain>
    </source>
</reference>